<keyword evidence="5" id="KW-1185">Reference proteome</keyword>
<proteinExistence type="predicted"/>
<dbReference type="PANTHER" id="PTHR13627:SF31">
    <property type="entry name" value="RIBITOL 5-PHOSPHATE TRANSFERASE FKRP"/>
    <property type="match status" value="1"/>
</dbReference>
<evidence type="ECO:0000256" key="1">
    <source>
        <dbReference type="SAM" id="Phobius"/>
    </source>
</evidence>
<protein>
    <recommendedName>
        <fullName evidence="6">Fukutin-related protein</fullName>
    </recommendedName>
</protein>
<dbReference type="STRING" id="195883.A0A482X4H2"/>
<feature type="domain" description="FKRP stem" evidence="3">
    <location>
        <begin position="63"/>
        <end position="300"/>
    </location>
</feature>
<evidence type="ECO:0000259" key="2">
    <source>
        <dbReference type="Pfam" id="PF04991"/>
    </source>
</evidence>
<dbReference type="FunCoup" id="A0A482X4H2">
    <property type="interactions" value="183"/>
</dbReference>
<keyword evidence="1" id="KW-0812">Transmembrane</keyword>
<dbReference type="Pfam" id="PF04991">
    <property type="entry name" value="LicD"/>
    <property type="match status" value="1"/>
</dbReference>
<dbReference type="SMR" id="A0A482X4H2"/>
<dbReference type="OrthoDB" id="444255at2759"/>
<dbReference type="InterPro" id="IPR052613">
    <property type="entry name" value="LicD_transferase"/>
</dbReference>
<feature type="domain" description="LicD/FKTN/FKRP nucleotidyltransferase" evidence="2">
    <location>
        <begin position="356"/>
        <end position="395"/>
    </location>
</feature>
<dbReference type="InterPro" id="IPR007074">
    <property type="entry name" value="LicD/FKTN/FKRP_NTP_transf"/>
</dbReference>
<accession>A0A482X4H2</accession>
<dbReference type="GO" id="GO:0035269">
    <property type="term" value="P:protein O-linked glycosylation via mannose"/>
    <property type="evidence" value="ECO:0007669"/>
    <property type="project" value="TreeGrafter"/>
</dbReference>
<comment type="caution">
    <text evidence="4">The sequence shown here is derived from an EMBL/GenBank/DDBJ whole genome shotgun (WGS) entry which is preliminary data.</text>
</comment>
<organism evidence="4 5">
    <name type="scientific">Laodelphax striatellus</name>
    <name type="common">Small brown planthopper</name>
    <name type="synonym">Delphax striatella</name>
    <dbReference type="NCBI Taxonomy" id="195883"/>
    <lineage>
        <taxon>Eukaryota</taxon>
        <taxon>Metazoa</taxon>
        <taxon>Ecdysozoa</taxon>
        <taxon>Arthropoda</taxon>
        <taxon>Hexapoda</taxon>
        <taxon>Insecta</taxon>
        <taxon>Pterygota</taxon>
        <taxon>Neoptera</taxon>
        <taxon>Paraneoptera</taxon>
        <taxon>Hemiptera</taxon>
        <taxon>Auchenorrhyncha</taxon>
        <taxon>Fulgoroidea</taxon>
        <taxon>Delphacidae</taxon>
        <taxon>Criomorphinae</taxon>
        <taxon>Laodelphax</taxon>
    </lineage>
</organism>
<dbReference type="Pfam" id="PF22921">
    <property type="entry name" value="FKRP_N"/>
    <property type="match status" value="1"/>
</dbReference>
<dbReference type="AlphaFoldDB" id="A0A482X4H2"/>
<dbReference type="Proteomes" id="UP000291343">
    <property type="component" value="Unassembled WGS sequence"/>
</dbReference>
<feature type="transmembrane region" description="Helical" evidence="1">
    <location>
        <begin position="5"/>
        <end position="25"/>
    </location>
</feature>
<keyword evidence="1" id="KW-0472">Membrane</keyword>
<evidence type="ECO:0000313" key="4">
    <source>
        <dbReference type="EMBL" id="RZF40623.1"/>
    </source>
</evidence>
<keyword evidence="1" id="KW-1133">Transmembrane helix</keyword>
<evidence type="ECO:0000313" key="5">
    <source>
        <dbReference type="Proteomes" id="UP000291343"/>
    </source>
</evidence>
<dbReference type="PANTHER" id="PTHR13627">
    <property type="entry name" value="FUKUTIN RELATED PROTEIN"/>
    <property type="match status" value="1"/>
</dbReference>
<evidence type="ECO:0000259" key="3">
    <source>
        <dbReference type="Pfam" id="PF22921"/>
    </source>
</evidence>
<sequence>MRIRIAKLITFVVLLLNVIAIYFIWKLLSSRTRVKTTNTFKPIEKDTSVAADTKDEGNLLLTQKDVTVVIRAFEEFENDIPETVRSILSVFKDLNVVIVCDKPLYPPLQLNTSLPYYRNVKIINLLPILSSPLKDRLPIFHIKGKYVLFIPDSTRFISKSFLSDLGDAYQRQSQDILAIPFKSEKSATCLKVKIESREWTIRFNNVEYADSCDYVSGRHALFMNNEILYKLSDPFLLPFPKAFYIQAASNNLNVKLATDVFLLSGQDLYTSHHSKWKLQQLDRERTKAMYTGLQLKKVVKETGVTEWYGCRRDTPRCFSTVLDETPQYLYEGKWTPPCCLAGLRKVARHVFHQLERSGVRYWLEGGSLLGAMRSADILPWDYDIDIGIYKDDITRCNWLQRASSKPVSDEQGYIWEKAIEGEFFRVQYSSVNRLHVDIFPFYSRNGTMTKNTWFKTHPQDREFPEHFLKPLSSIEFIGRTVSSPNNIHDFLELKFGEGVIENPEYPNPQKLSIKSQLNGN</sequence>
<dbReference type="InterPro" id="IPR055105">
    <property type="entry name" value="FKRP_N"/>
</dbReference>
<name>A0A482X4H2_LAOST</name>
<dbReference type="GO" id="GO:0005794">
    <property type="term" value="C:Golgi apparatus"/>
    <property type="evidence" value="ECO:0007669"/>
    <property type="project" value="TreeGrafter"/>
</dbReference>
<reference evidence="4 5" key="1">
    <citation type="journal article" date="2017" name="Gigascience">
        <title>Genome sequence of the small brown planthopper, Laodelphax striatellus.</title>
        <authorList>
            <person name="Zhu J."/>
            <person name="Jiang F."/>
            <person name="Wang X."/>
            <person name="Yang P."/>
            <person name="Bao Y."/>
            <person name="Zhao W."/>
            <person name="Wang W."/>
            <person name="Lu H."/>
            <person name="Wang Q."/>
            <person name="Cui N."/>
            <person name="Li J."/>
            <person name="Chen X."/>
            <person name="Luo L."/>
            <person name="Yu J."/>
            <person name="Kang L."/>
            <person name="Cui F."/>
        </authorList>
    </citation>
    <scope>NUCLEOTIDE SEQUENCE [LARGE SCALE GENOMIC DNA]</scope>
    <source>
        <strain evidence="4">Lst14</strain>
    </source>
</reference>
<dbReference type="EMBL" id="QKKF02018119">
    <property type="protein sequence ID" value="RZF40623.1"/>
    <property type="molecule type" value="Genomic_DNA"/>
</dbReference>
<gene>
    <name evidence="4" type="ORF">LSTR_LSTR007506</name>
</gene>
<evidence type="ECO:0008006" key="6">
    <source>
        <dbReference type="Google" id="ProtNLM"/>
    </source>
</evidence>
<dbReference type="InParanoid" id="A0A482X4H2"/>